<reference evidence="2" key="1">
    <citation type="journal article" date="2023" name="Mol. Plant Microbe Interact.">
        <title>Elucidating the Obligate Nature and Biological Capacity of an Invasive Fungal Corn Pathogen.</title>
        <authorList>
            <person name="MacCready J.S."/>
            <person name="Roggenkamp E.M."/>
            <person name="Gdanetz K."/>
            <person name="Chilvers M.I."/>
        </authorList>
    </citation>
    <scope>NUCLEOTIDE SEQUENCE</scope>
    <source>
        <strain evidence="2">PM02</strain>
    </source>
</reference>
<keyword evidence="3" id="KW-1185">Reference proteome</keyword>
<dbReference type="Pfam" id="PF00651">
    <property type="entry name" value="BTB"/>
    <property type="match status" value="1"/>
</dbReference>
<dbReference type="Gene3D" id="3.30.710.10">
    <property type="entry name" value="Potassium Channel Kv1.1, Chain A"/>
    <property type="match status" value="1"/>
</dbReference>
<protein>
    <recommendedName>
        <fullName evidence="1">BTB domain-containing protein</fullName>
    </recommendedName>
</protein>
<sequence length="212" mass="24440">MFDLELTSPRVIQNFPWTLPSHLRPTFWHRRVAIRHHAKKQGVEFAGNLELIRSGEFSDASISCKDRTWKIHRCILEPRSAWFAKALSGKFEEGKSKHVTIEESEPDILNLVLEYIYCGPDSDYIETIQHDATLDVHFGTLVDMLELLEFFQLTPLQGPILKCLDMMLESIYQDVQLHFRNAAGKSNFVSLLDFKSIDTIRQLCDSAPTIFN</sequence>
<evidence type="ECO:0000313" key="3">
    <source>
        <dbReference type="Proteomes" id="UP001217918"/>
    </source>
</evidence>
<dbReference type="SUPFAM" id="SSF54695">
    <property type="entry name" value="POZ domain"/>
    <property type="match status" value="1"/>
</dbReference>
<comment type="caution">
    <text evidence="2">The sequence shown here is derived from an EMBL/GenBank/DDBJ whole genome shotgun (WGS) entry which is preliminary data.</text>
</comment>
<name>A0AAD9MCG1_9PEZI</name>
<dbReference type="InterPro" id="IPR011333">
    <property type="entry name" value="SKP1/BTB/POZ_sf"/>
</dbReference>
<evidence type="ECO:0000313" key="2">
    <source>
        <dbReference type="EMBL" id="KAK2069900.1"/>
    </source>
</evidence>
<dbReference type="CDD" id="cd18186">
    <property type="entry name" value="BTB_POZ_ZBTB_KLHL-like"/>
    <property type="match status" value="1"/>
</dbReference>
<dbReference type="PANTHER" id="PTHR24413">
    <property type="entry name" value="SPECKLE-TYPE POZ PROTEIN"/>
    <property type="match status" value="1"/>
</dbReference>
<organism evidence="2 3">
    <name type="scientific">Phyllachora maydis</name>
    <dbReference type="NCBI Taxonomy" id="1825666"/>
    <lineage>
        <taxon>Eukaryota</taxon>
        <taxon>Fungi</taxon>
        <taxon>Dikarya</taxon>
        <taxon>Ascomycota</taxon>
        <taxon>Pezizomycotina</taxon>
        <taxon>Sordariomycetes</taxon>
        <taxon>Sordariomycetidae</taxon>
        <taxon>Phyllachorales</taxon>
        <taxon>Phyllachoraceae</taxon>
        <taxon>Phyllachora</taxon>
    </lineage>
</organism>
<dbReference type="Proteomes" id="UP001217918">
    <property type="component" value="Unassembled WGS sequence"/>
</dbReference>
<dbReference type="PROSITE" id="PS50097">
    <property type="entry name" value="BTB"/>
    <property type="match status" value="1"/>
</dbReference>
<gene>
    <name evidence="2" type="ORF">P8C59_004443</name>
</gene>
<proteinExistence type="predicted"/>
<dbReference type="EMBL" id="JAQQPM010000003">
    <property type="protein sequence ID" value="KAK2069900.1"/>
    <property type="molecule type" value="Genomic_DNA"/>
</dbReference>
<accession>A0AAD9MCG1</accession>
<feature type="domain" description="BTB" evidence="1">
    <location>
        <begin position="58"/>
        <end position="119"/>
    </location>
</feature>
<evidence type="ECO:0000259" key="1">
    <source>
        <dbReference type="PROSITE" id="PS50097"/>
    </source>
</evidence>
<dbReference type="AlphaFoldDB" id="A0AAD9MCG1"/>
<dbReference type="SMART" id="SM00225">
    <property type="entry name" value="BTB"/>
    <property type="match status" value="1"/>
</dbReference>
<dbReference type="InterPro" id="IPR000210">
    <property type="entry name" value="BTB/POZ_dom"/>
</dbReference>